<dbReference type="NCBIfam" id="TIGR03953">
    <property type="entry name" value="rplD_bact"/>
    <property type="match status" value="1"/>
</dbReference>
<evidence type="ECO:0000313" key="8">
    <source>
        <dbReference type="EMBL" id="EFY04934.1"/>
    </source>
</evidence>
<proteinExistence type="inferred from homology"/>
<dbReference type="GO" id="GO:0006412">
    <property type="term" value="P:translation"/>
    <property type="evidence" value="ECO:0007669"/>
    <property type="project" value="UniProtKB-UniRule"/>
</dbReference>
<dbReference type="GO" id="GO:0019843">
    <property type="term" value="F:rRNA binding"/>
    <property type="evidence" value="ECO:0007669"/>
    <property type="project" value="UniProtKB-UniRule"/>
</dbReference>
<accession>E8LDU3</accession>
<keyword evidence="4 6" id="KW-0687">Ribonucleoprotein</keyword>
<dbReference type="Gene3D" id="3.40.1370.10">
    <property type="match status" value="1"/>
</dbReference>
<keyword evidence="6" id="KW-0699">rRNA-binding</keyword>
<keyword evidence="6" id="KW-0694">RNA-binding</keyword>
<comment type="subunit">
    <text evidence="2 6">Part of the 50S ribosomal subunit.</text>
</comment>
<dbReference type="HAMAP" id="MF_01328_B">
    <property type="entry name" value="Ribosomal_uL4_B"/>
    <property type="match status" value="1"/>
</dbReference>
<feature type="compositionally biased region" description="Basic residues" evidence="7">
    <location>
        <begin position="63"/>
        <end position="74"/>
    </location>
</feature>
<dbReference type="GO" id="GO:1990904">
    <property type="term" value="C:ribonucleoprotein complex"/>
    <property type="evidence" value="ECO:0007669"/>
    <property type="project" value="UniProtKB-KW"/>
</dbReference>
<dbReference type="HOGENOM" id="CLU_041575_5_2_9"/>
<gene>
    <name evidence="6 8" type="primary">rplD</name>
    <name evidence="8" type="ORF">HMPREF9443_01020</name>
</gene>
<dbReference type="EMBL" id="AEVN01000043">
    <property type="protein sequence ID" value="EFY04934.1"/>
    <property type="molecule type" value="Genomic_DNA"/>
</dbReference>
<keyword evidence="9" id="KW-1185">Reference proteome</keyword>
<keyword evidence="3 6" id="KW-0689">Ribosomal protein</keyword>
<dbReference type="Proteomes" id="UP000004923">
    <property type="component" value="Unassembled WGS sequence"/>
</dbReference>
<name>E8LDU3_9FIRM</name>
<evidence type="ECO:0000313" key="9">
    <source>
        <dbReference type="Proteomes" id="UP000004923"/>
    </source>
</evidence>
<dbReference type="GO" id="GO:0005840">
    <property type="term" value="C:ribosome"/>
    <property type="evidence" value="ECO:0007669"/>
    <property type="project" value="UniProtKB-KW"/>
</dbReference>
<evidence type="ECO:0000256" key="4">
    <source>
        <dbReference type="ARBA" id="ARBA00023274"/>
    </source>
</evidence>
<dbReference type="GO" id="GO:0003735">
    <property type="term" value="F:structural constituent of ribosome"/>
    <property type="evidence" value="ECO:0007669"/>
    <property type="project" value="InterPro"/>
</dbReference>
<dbReference type="eggNOG" id="COG0088">
    <property type="taxonomic scope" value="Bacteria"/>
</dbReference>
<organism evidence="8 9">
    <name type="scientific">Phascolarctobacterium succinatutens YIT 12067</name>
    <dbReference type="NCBI Taxonomy" id="626939"/>
    <lineage>
        <taxon>Bacteria</taxon>
        <taxon>Bacillati</taxon>
        <taxon>Bacillota</taxon>
        <taxon>Negativicutes</taxon>
        <taxon>Acidaminococcales</taxon>
        <taxon>Acidaminococcaceae</taxon>
        <taxon>Phascolarctobacterium</taxon>
    </lineage>
</organism>
<sequence length="211" mass="22611">MLLMPKLSVYDLSGAQTGEIELNDSVFGAEFNEAVVHQAVVMQLANQRQGTSATKTRAMVRGGGRKPWKQKGTGRARCGSNRSPVWVGGGTTFGPQPRSYAKKMPRKARRLALCCALSAKVAAGELVVVEGLAFDAPKTKQVASLLKAFEAVDTKALLITDGSNENVALSARNMPKVTTITNMGLNCFDILNSKKVFLAKDAVEKIEEVLA</sequence>
<dbReference type="PANTHER" id="PTHR10746:SF6">
    <property type="entry name" value="LARGE RIBOSOMAL SUBUNIT PROTEIN UL4M"/>
    <property type="match status" value="1"/>
</dbReference>
<dbReference type="SUPFAM" id="SSF52166">
    <property type="entry name" value="Ribosomal protein L4"/>
    <property type="match status" value="1"/>
</dbReference>
<reference evidence="8 9" key="1">
    <citation type="submission" date="2011-01" db="EMBL/GenBank/DDBJ databases">
        <authorList>
            <person name="Weinstock G."/>
            <person name="Sodergren E."/>
            <person name="Clifton S."/>
            <person name="Fulton L."/>
            <person name="Fulton B."/>
            <person name="Courtney L."/>
            <person name="Fronick C."/>
            <person name="Harrison M."/>
            <person name="Strong C."/>
            <person name="Farmer C."/>
            <person name="Delahaunty K."/>
            <person name="Markovic C."/>
            <person name="Hall O."/>
            <person name="Minx P."/>
            <person name="Tomlinson C."/>
            <person name="Mitreva M."/>
            <person name="Hou S."/>
            <person name="Chen J."/>
            <person name="Wollam A."/>
            <person name="Pepin K.H."/>
            <person name="Johnson M."/>
            <person name="Bhonagiri V."/>
            <person name="Zhang X."/>
            <person name="Suruliraj S."/>
            <person name="Warren W."/>
            <person name="Chinwalla A."/>
            <person name="Mardis E.R."/>
            <person name="Wilson R.K."/>
        </authorList>
    </citation>
    <scope>NUCLEOTIDE SEQUENCE [LARGE SCALE GENOMIC DNA]</scope>
    <source>
        <strain evidence="8 9">YIT 12067</strain>
    </source>
</reference>
<evidence type="ECO:0000256" key="1">
    <source>
        <dbReference type="ARBA" id="ARBA00010528"/>
    </source>
</evidence>
<evidence type="ECO:0000256" key="5">
    <source>
        <dbReference type="ARBA" id="ARBA00035244"/>
    </source>
</evidence>
<comment type="function">
    <text evidence="6">One of the primary rRNA binding proteins, this protein initially binds near the 5'-end of the 23S rRNA. It is important during the early stages of 50S assembly. It makes multiple contacts with different domains of the 23S rRNA in the assembled 50S subunit and ribosome.</text>
</comment>
<dbReference type="InterPro" id="IPR013005">
    <property type="entry name" value="Ribosomal_uL4-like"/>
</dbReference>
<protein>
    <recommendedName>
        <fullName evidence="5 6">Large ribosomal subunit protein uL4</fullName>
    </recommendedName>
</protein>
<dbReference type="Pfam" id="PF00573">
    <property type="entry name" value="Ribosomal_L4"/>
    <property type="match status" value="1"/>
</dbReference>
<feature type="region of interest" description="Disordered" evidence="7">
    <location>
        <begin position="62"/>
        <end position="81"/>
    </location>
</feature>
<dbReference type="AlphaFoldDB" id="E8LDU3"/>
<evidence type="ECO:0000256" key="6">
    <source>
        <dbReference type="HAMAP-Rule" id="MF_01328"/>
    </source>
</evidence>
<evidence type="ECO:0000256" key="3">
    <source>
        <dbReference type="ARBA" id="ARBA00022980"/>
    </source>
</evidence>
<evidence type="ECO:0000256" key="7">
    <source>
        <dbReference type="SAM" id="MobiDB-lite"/>
    </source>
</evidence>
<evidence type="ECO:0000256" key="2">
    <source>
        <dbReference type="ARBA" id="ARBA00011838"/>
    </source>
</evidence>
<dbReference type="InterPro" id="IPR002136">
    <property type="entry name" value="Ribosomal_uL4"/>
</dbReference>
<dbReference type="PANTHER" id="PTHR10746">
    <property type="entry name" value="50S RIBOSOMAL PROTEIN L4"/>
    <property type="match status" value="1"/>
</dbReference>
<comment type="function">
    <text evidence="6">Forms part of the polypeptide exit tunnel.</text>
</comment>
<dbReference type="InterPro" id="IPR023574">
    <property type="entry name" value="Ribosomal_uL4_dom_sf"/>
</dbReference>
<comment type="caution">
    <text evidence="8">The sequence shown here is derived from an EMBL/GenBank/DDBJ whole genome shotgun (WGS) entry which is preliminary data.</text>
</comment>
<comment type="similarity">
    <text evidence="1 6">Belongs to the universal ribosomal protein uL4 family.</text>
</comment>